<organism evidence="4 5">
    <name type="scientific">Zingiber officinale</name>
    <name type="common">Ginger</name>
    <name type="synonym">Amomum zingiber</name>
    <dbReference type="NCBI Taxonomy" id="94328"/>
    <lineage>
        <taxon>Eukaryota</taxon>
        <taxon>Viridiplantae</taxon>
        <taxon>Streptophyta</taxon>
        <taxon>Embryophyta</taxon>
        <taxon>Tracheophyta</taxon>
        <taxon>Spermatophyta</taxon>
        <taxon>Magnoliopsida</taxon>
        <taxon>Liliopsida</taxon>
        <taxon>Zingiberales</taxon>
        <taxon>Zingiberaceae</taxon>
        <taxon>Zingiber</taxon>
    </lineage>
</organism>
<evidence type="ECO:0000313" key="5">
    <source>
        <dbReference type="Proteomes" id="UP000734854"/>
    </source>
</evidence>
<dbReference type="Pfam" id="PF22936">
    <property type="entry name" value="Pol_BBD"/>
    <property type="match status" value="1"/>
</dbReference>
<name>A0A8J5F6A5_ZINOF</name>
<sequence>MRAQDLWYIVEEEDLPVPGEDAREDEKLRYKNHTINKHKAASLLHDALTESMFTKIANCSTPKKIFDHLKAIHEGGDQIRKIHIRNRISDFEANRMSYKETVQDYYDRTIKIVNEIRALGGELPEEKVVENATMSLPNKFEAKLPPEVEGVHEKTEVLLSAENLDLSNLAISRGASNLQAPSQGGHVERVCIHKNRAKEHANLVDFSLFDEECNLEIAFCTETSPDSVEITYSVDETTTQSIKGWILDSGCSHHMCCDRTLLFNFRTQKGRAVRSATGHTTPVLGVGSIYLSRGKKPMIVEDVYYAPGLTQNLLSFGHIQRQKIEILVLNGVTAYEMWHNEKLSLNHLRVYGSICHVHVPDEKRTKLDEKSKIGILVGYCSGIRGYRVFDPVGGKIIISRDIIFEEDKEWDWIGNGIRNSSVIFFNALSKTDQEATKEQTTPSWPMTNEQVITPSAPEIVQNEDQGENGANSDLHDAESTPGTPGNIGNEIPDQNSDGENDSATPIRTTRSLDSVMKKFQMTDLGLMTYFLGMEVHQKKGVGTFVGQTKYCMDLLHKYGMNEANPVVCPTDYKGAITSITGREKPDAAIYRGIVGSLIYLSHTRPDLSFLVNLLSRYMSQPTSAHLAAAKRALRYVKGTMDLGLFFPPTGDNESFTNLEGYSDSDYAGAEDAKKAATPLMIDNQAAIAIAKDPTHFSRAKHIKVRYHTLREAVKDKEIQLIHVPTENQKADMLTKVLRKTLFIHHRDKIGLKSLRYHNNVNAAIAASQSSREAPDLHFSTPFQLQQLHARLIKSGLPLSSSFPISLTRVAAVCALSSPSDFSYARRVFLLYGDAPSETLLWNTHLNTLSSSPCPGEALALFSRLRFAGVLPDTYTLSFVLKACPALPFLCFFAAPSTPSSRSSASALTFFSLTPSSTCMPPSVTRLPRGFSSMSFRRRTWSPGTS</sequence>
<feature type="domain" description="Retroviral polymerase SH3-like" evidence="3">
    <location>
        <begin position="353"/>
        <end position="413"/>
    </location>
</feature>
<dbReference type="Proteomes" id="UP000734854">
    <property type="component" value="Unassembled WGS sequence"/>
</dbReference>
<dbReference type="PANTHER" id="PTHR11439:SF515">
    <property type="entry name" value="GAG-POL POLYPROTEIN"/>
    <property type="match status" value="1"/>
</dbReference>
<dbReference type="Pfam" id="PF14223">
    <property type="entry name" value="Retrotran_gag_2"/>
    <property type="match status" value="1"/>
</dbReference>
<dbReference type="EMBL" id="JACMSC010000017">
    <property type="protein sequence ID" value="KAG6479777.1"/>
    <property type="molecule type" value="Genomic_DNA"/>
</dbReference>
<reference evidence="4 5" key="1">
    <citation type="submission" date="2020-08" db="EMBL/GenBank/DDBJ databases">
        <title>Plant Genome Project.</title>
        <authorList>
            <person name="Zhang R.-G."/>
        </authorList>
    </citation>
    <scope>NUCLEOTIDE SEQUENCE [LARGE SCALE GENOMIC DNA]</scope>
    <source>
        <tissue evidence="4">Rhizome</tissue>
    </source>
</reference>
<dbReference type="Pfam" id="PF25597">
    <property type="entry name" value="SH3_retrovirus"/>
    <property type="match status" value="1"/>
</dbReference>
<dbReference type="InterPro" id="IPR054722">
    <property type="entry name" value="PolX-like_BBD"/>
</dbReference>
<dbReference type="Gene3D" id="1.25.40.10">
    <property type="entry name" value="Tetratricopeptide repeat domain"/>
    <property type="match status" value="1"/>
</dbReference>
<dbReference type="PANTHER" id="PTHR11439">
    <property type="entry name" value="GAG-POL-RELATED RETROTRANSPOSON"/>
    <property type="match status" value="1"/>
</dbReference>
<feature type="region of interest" description="Disordered" evidence="1">
    <location>
        <begin position="462"/>
        <end position="506"/>
    </location>
</feature>
<evidence type="ECO:0008006" key="6">
    <source>
        <dbReference type="Google" id="ProtNLM"/>
    </source>
</evidence>
<comment type="caution">
    <text evidence="4">The sequence shown here is derived from an EMBL/GenBank/DDBJ whole genome shotgun (WGS) entry which is preliminary data.</text>
</comment>
<feature type="domain" description="Retrovirus-related Pol polyprotein from transposon TNT 1-94-like beta-barrel" evidence="2">
    <location>
        <begin position="245"/>
        <end position="322"/>
    </location>
</feature>
<protein>
    <recommendedName>
        <fullName evidence="6">Reverse transcriptase Ty1/copia-type domain-containing protein</fullName>
    </recommendedName>
</protein>
<evidence type="ECO:0000256" key="1">
    <source>
        <dbReference type="SAM" id="MobiDB-lite"/>
    </source>
</evidence>
<evidence type="ECO:0000259" key="3">
    <source>
        <dbReference type="Pfam" id="PF25597"/>
    </source>
</evidence>
<gene>
    <name evidence="4" type="ORF">ZIOFF_063251</name>
</gene>
<dbReference type="InterPro" id="IPR011990">
    <property type="entry name" value="TPR-like_helical_dom_sf"/>
</dbReference>
<dbReference type="CDD" id="cd09272">
    <property type="entry name" value="RNase_HI_RT_Ty1"/>
    <property type="match status" value="1"/>
</dbReference>
<evidence type="ECO:0000259" key="2">
    <source>
        <dbReference type="Pfam" id="PF22936"/>
    </source>
</evidence>
<dbReference type="AlphaFoldDB" id="A0A8J5F6A5"/>
<feature type="compositionally biased region" description="Polar residues" evidence="1">
    <location>
        <begin position="492"/>
        <end position="506"/>
    </location>
</feature>
<evidence type="ECO:0000313" key="4">
    <source>
        <dbReference type="EMBL" id="KAG6479777.1"/>
    </source>
</evidence>
<proteinExistence type="predicted"/>
<accession>A0A8J5F6A5</accession>
<dbReference type="InterPro" id="IPR057670">
    <property type="entry name" value="SH3_retrovirus"/>
</dbReference>
<keyword evidence="5" id="KW-1185">Reference proteome</keyword>